<evidence type="ECO:0000313" key="6">
    <source>
        <dbReference type="EMBL" id="OSO89380.1"/>
    </source>
</evidence>
<accession>A0A1X4G4K1</accession>
<keyword evidence="2 5" id="KW-0812">Transmembrane</keyword>
<dbReference type="EMBL" id="NBYN01000055">
    <property type="protein sequence ID" value="OSO89380.1"/>
    <property type="molecule type" value="Genomic_DNA"/>
</dbReference>
<organism evidence="6 7">
    <name type="scientific">Cylindrospermopsis raciborskii CENA303</name>
    <dbReference type="NCBI Taxonomy" id="1170769"/>
    <lineage>
        <taxon>Bacteria</taxon>
        <taxon>Bacillati</taxon>
        <taxon>Cyanobacteriota</taxon>
        <taxon>Cyanophyceae</taxon>
        <taxon>Nostocales</taxon>
        <taxon>Aphanizomenonaceae</taxon>
        <taxon>Cylindrospermopsis</taxon>
    </lineage>
</organism>
<sequence>MSNTSNFRQAFREAQNHSLVGPNVIAKALPYVGGGLVLTAVGTYGGLGVINSYPELFFPSFLGAVVVELILFFVSQNVAKKGQNAIALPLLAIYSLLSGYTLSGLVFVALGTQGVGIQGIGIAALGCGITFIVARQIGSNLSESDGMALTKTISLGILALLVVCLTQFVFTLFGVYTPTWLEIGISGLGVFLFAGASVVDFYILPRTYTNEEYLPAALSMYLTYINLFVFILRLLIALNSRD</sequence>
<dbReference type="AlphaFoldDB" id="A0A1X4G4K1"/>
<dbReference type="Pfam" id="PF01027">
    <property type="entry name" value="Bax1-I"/>
    <property type="match status" value="1"/>
</dbReference>
<evidence type="ECO:0008006" key="8">
    <source>
        <dbReference type="Google" id="ProtNLM"/>
    </source>
</evidence>
<comment type="subcellular location">
    <subcellularLocation>
        <location evidence="1">Membrane</location>
        <topology evidence="1">Multi-pass membrane protein</topology>
    </subcellularLocation>
</comment>
<protein>
    <recommendedName>
        <fullName evidence="8">BAX inhibitor protein</fullName>
    </recommendedName>
</protein>
<dbReference type="GO" id="GO:0016020">
    <property type="term" value="C:membrane"/>
    <property type="evidence" value="ECO:0007669"/>
    <property type="project" value="UniProtKB-SubCell"/>
</dbReference>
<evidence type="ECO:0000256" key="1">
    <source>
        <dbReference type="ARBA" id="ARBA00004141"/>
    </source>
</evidence>
<keyword evidence="3 5" id="KW-1133">Transmembrane helix</keyword>
<evidence type="ECO:0000256" key="3">
    <source>
        <dbReference type="ARBA" id="ARBA00022989"/>
    </source>
</evidence>
<feature type="transmembrane region" description="Helical" evidence="5">
    <location>
        <begin position="115"/>
        <end position="134"/>
    </location>
</feature>
<comment type="caution">
    <text evidence="6">The sequence shown here is derived from an EMBL/GenBank/DDBJ whole genome shotgun (WGS) entry which is preliminary data.</text>
</comment>
<feature type="transmembrane region" description="Helical" evidence="5">
    <location>
        <begin position="56"/>
        <end position="74"/>
    </location>
</feature>
<feature type="transmembrane region" description="Helical" evidence="5">
    <location>
        <begin position="155"/>
        <end position="177"/>
    </location>
</feature>
<dbReference type="Proteomes" id="UP000192997">
    <property type="component" value="Unassembled WGS sequence"/>
</dbReference>
<dbReference type="RefSeq" id="WP_009344278.1">
    <property type="nucleotide sequence ID" value="NZ_NBYN01000055.1"/>
</dbReference>
<evidence type="ECO:0000313" key="7">
    <source>
        <dbReference type="Proteomes" id="UP000192997"/>
    </source>
</evidence>
<reference evidence="7" key="1">
    <citation type="submission" date="2017-04" db="EMBL/GenBank/DDBJ databases">
        <authorList>
            <person name="Abreu V.A."/>
            <person name="Popin R.V."/>
            <person name="Rigonato J."/>
            <person name="Andreote A.P."/>
            <person name="Schaker P.C."/>
            <person name="Hoff-Risseti C."/>
            <person name="Alvarenga D.O."/>
            <person name="Varani A.M."/>
            <person name="Fiore M.F."/>
        </authorList>
    </citation>
    <scope>NUCLEOTIDE SEQUENCE [LARGE SCALE GENOMIC DNA]</scope>
    <source>
        <strain evidence="7">CENA303</strain>
    </source>
</reference>
<feature type="transmembrane region" description="Helical" evidence="5">
    <location>
        <begin position="86"/>
        <end position="109"/>
    </location>
</feature>
<evidence type="ECO:0000256" key="4">
    <source>
        <dbReference type="ARBA" id="ARBA00023136"/>
    </source>
</evidence>
<dbReference type="InterPro" id="IPR006214">
    <property type="entry name" value="Bax_inhibitor_1-related"/>
</dbReference>
<feature type="transmembrane region" description="Helical" evidence="5">
    <location>
        <begin position="183"/>
        <end position="204"/>
    </location>
</feature>
<keyword evidence="4 5" id="KW-0472">Membrane</keyword>
<evidence type="ECO:0000256" key="2">
    <source>
        <dbReference type="ARBA" id="ARBA00022692"/>
    </source>
</evidence>
<feature type="transmembrane region" description="Helical" evidence="5">
    <location>
        <begin position="216"/>
        <end position="236"/>
    </location>
</feature>
<name>A0A1X4G4K1_9CYAN</name>
<gene>
    <name evidence="6" type="ORF">B7O87_11900</name>
</gene>
<feature type="transmembrane region" description="Helical" evidence="5">
    <location>
        <begin position="28"/>
        <end position="50"/>
    </location>
</feature>
<proteinExistence type="predicted"/>
<evidence type="ECO:0000256" key="5">
    <source>
        <dbReference type="SAM" id="Phobius"/>
    </source>
</evidence>